<dbReference type="PANTHER" id="PTHR43303">
    <property type="entry name" value="NADPH DEHYDROGENASE C23G7.10C-RELATED"/>
    <property type="match status" value="1"/>
</dbReference>
<proteinExistence type="predicted"/>
<name>A0AAW5QQW6_9HYPH</name>
<sequence length="371" mass="40243">MTSQLFSPFELGSLRLENRIVVSPMCQYSAVDGSATDWHLIHLGNMALSGAALLIIEATAVEPQGRITPGCLGLYSDDNEAALRRVLEAVRGQSDMPIGIQIGHAGRKASSEPPWRGGQLIPADQGGWPPVAPSAVPMYPQEPAPLALDVAGIERIRDAFVASARRAAALGLDALELHCAHGYLLHEFLSPLSNHRDDRYGGSLDNRMRLPLEIFEAVRAVWPADRPLGVRISATDWVEGGWDLEQSVAFVHALKARGCDWIDGSSAGVSPQQKITLGPGYQVPFARQIRAETGITTLAVGLITEPQQAEAIIADGDADLIGLGRGLLWEPRWPWHAAATLGGQVRTAKQYWRSLERRATGVFKNMEFGMR</sequence>
<keyword evidence="3" id="KW-0288">FMN</keyword>
<dbReference type="Proteomes" id="UP001320898">
    <property type="component" value="Unassembled WGS sequence"/>
</dbReference>
<evidence type="ECO:0000256" key="5">
    <source>
        <dbReference type="ARBA" id="ARBA00023002"/>
    </source>
</evidence>
<feature type="domain" description="NADH:flavin oxidoreductase/NADH oxidase N-terminal" evidence="6">
    <location>
        <begin position="4"/>
        <end position="338"/>
    </location>
</feature>
<dbReference type="GO" id="GO:0003959">
    <property type="term" value="F:NADPH dehydrogenase activity"/>
    <property type="evidence" value="ECO:0007669"/>
    <property type="project" value="InterPro"/>
</dbReference>
<evidence type="ECO:0000313" key="7">
    <source>
        <dbReference type="EMBL" id="MCT8970365.1"/>
    </source>
</evidence>
<dbReference type="InterPro" id="IPR001155">
    <property type="entry name" value="OxRdtase_FMN_N"/>
</dbReference>
<dbReference type="PANTHER" id="PTHR43303:SF4">
    <property type="entry name" value="NADPH DEHYDROGENASE C23G7.10C-RELATED"/>
    <property type="match status" value="1"/>
</dbReference>
<dbReference type="EMBL" id="JALIDZ010000001">
    <property type="protein sequence ID" value="MCT8970365.1"/>
    <property type="molecule type" value="Genomic_DNA"/>
</dbReference>
<evidence type="ECO:0000256" key="2">
    <source>
        <dbReference type="ARBA" id="ARBA00022630"/>
    </source>
</evidence>
<reference evidence="7 8" key="1">
    <citation type="submission" date="2022-04" db="EMBL/GenBank/DDBJ databases">
        <authorList>
            <person name="Ye Y.-Q."/>
            <person name="Du Z.-J."/>
        </authorList>
    </citation>
    <scope>NUCLEOTIDE SEQUENCE [LARGE SCALE GENOMIC DNA]</scope>
    <source>
        <strain evidence="7 8">A6E488</strain>
    </source>
</reference>
<dbReference type="InterPro" id="IPR013785">
    <property type="entry name" value="Aldolase_TIM"/>
</dbReference>
<protein>
    <submittedName>
        <fullName evidence="7">NADH:flavin oxidoreductase/NADH oxidase</fullName>
    </submittedName>
</protein>
<evidence type="ECO:0000256" key="4">
    <source>
        <dbReference type="ARBA" id="ARBA00022857"/>
    </source>
</evidence>
<evidence type="ECO:0000256" key="1">
    <source>
        <dbReference type="ARBA" id="ARBA00001917"/>
    </source>
</evidence>
<organism evidence="7 8">
    <name type="scientific">Microbaculum marinisediminis</name>
    <dbReference type="NCBI Taxonomy" id="2931392"/>
    <lineage>
        <taxon>Bacteria</taxon>
        <taxon>Pseudomonadati</taxon>
        <taxon>Pseudomonadota</taxon>
        <taxon>Alphaproteobacteria</taxon>
        <taxon>Hyphomicrobiales</taxon>
        <taxon>Tepidamorphaceae</taxon>
        <taxon>Microbaculum</taxon>
    </lineage>
</organism>
<dbReference type="GO" id="GO:0050661">
    <property type="term" value="F:NADP binding"/>
    <property type="evidence" value="ECO:0007669"/>
    <property type="project" value="InterPro"/>
</dbReference>
<dbReference type="Pfam" id="PF00724">
    <property type="entry name" value="Oxidored_FMN"/>
    <property type="match status" value="1"/>
</dbReference>
<dbReference type="CDD" id="cd02932">
    <property type="entry name" value="OYE_YqiM_FMN"/>
    <property type="match status" value="1"/>
</dbReference>
<dbReference type="GO" id="GO:0010181">
    <property type="term" value="F:FMN binding"/>
    <property type="evidence" value="ECO:0007669"/>
    <property type="project" value="InterPro"/>
</dbReference>
<evidence type="ECO:0000256" key="3">
    <source>
        <dbReference type="ARBA" id="ARBA00022643"/>
    </source>
</evidence>
<keyword evidence="8" id="KW-1185">Reference proteome</keyword>
<keyword evidence="2" id="KW-0285">Flavoprotein</keyword>
<dbReference type="SUPFAM" id="SSF51395">
    <property type="entry name" value="FMN-linked oxidoreductases"/>
    <property type="match status" value="1"/>
</dbReference>
<gene>
    <name evidence="7" type="ORF">MUB46_00685</name>
</gene>
<keyword evidence="5" id="KW-0560">Oxidoreductase</keyword>
<dbReference type="AlphaFoldDB" id="A0AAW5QQW6"/>
<dbReference type="RefSeq" id="WP_261613933.1">
    <property type="nucleotide sequence ID" value="NZ_JALIDZ010000001.1"/>
</dbReference>
<dbReference type="InterPro" id="IPR044152">
    <property type="entry name" value="YqjM-like"/>
</dbReference>
<dbReference type="Gene3D" id="3.20.20.70">
    <property type="entry name" value="Aldolase class I"/>
    <property type="match status" value="1"/>
</dbReference>
<evidence type="ECO:0000313" key="8">
    <source>
        <dbReference type="Proteomes" id="UP001320898"/>
    </source>
</evidence>
<accession>A0AAW5QQW6</accession>
<comment type="caution">
    <text evidence="7">The sequence shown here is derived from an EMBL/GenBank/DDBJ whole genome shotgun (WGS) entry which is preliminary data.</text>
</comment>
<keyword evidence="4" id="KW-0521">NADP</keyword>
<evidence type="ECO:0000259" key="6">
    <source>
        <dbReference type="Pfam" id="PF00724"/>
    </source>
</evidence>
<comment type="cofactor">
    <cofactor evidence="1">
        <name>FMN</name>
        <dbReference type="ChEBI" id="CHEBI:58210"/>
    </cofactor>
</comment>